<dbReference type="SUPFAM" id="SSF56112">
    <property type="entry name" value="Protein kinase-like (PK-like)"/>
    <property type="match status" value="1"/>
</dbReference>
<evidence type="ECO:0000256" key="4">
    <source>
        <dbReference type="ARBA" id="ARBA00022741"/>
    </source>
</evidence>
<gene>
    <name evidence="10" type="ORF">A3770_06p44510</name>
</gene>
<dbReference type="OrthoDB" id="75710at2759"/>
<keyword evidence="5 10" id="KW-0418">Kinase</keyword>
<evidence type="ECO:0000259" key="9">
    <source>
        <dbReference type="PROSITE" id="PS50011"/>
    </source>
</evidence>
<dbReference type="Proteomes" id="UP000316726">
    <property type="component" value="Chromosome 6"/>
</dbReference>
<evidence type="ECO:0000256" key="8">
    <source>
        <dbReference type="ARBA" id="ARBA00048679"/>
    </source>
</evidence>
<keyword evidence="4" id="KW-0547">Nucleotide-binding</keyword>
<evidence type="ECO:0000256" key="3">
    <source>
        <dbReference type="ARBA" id="ARBA00022679"/>
    </source>
</evidence>
<organism evidence="10 11">
    <name type="scientific">Chloropicon primus</name>
    <dbReference type="NCBI Taxonomy" id="1764295"/>
    <lineage>
        <taxon>Eukaryota</taxon>
        <taxon>Viridiplantae</taxon>
        <taxon>Chlorophyta</taxon>
        <taxon>Chloropicophyceae</taxon>
        <taxon>Chloropicales</taxon>
        <taxon>Chloropicaceae</taxon>
        <taxon>Chloropicon</taxon>
    </lineage>
</organism>
<keyword evidence="2 10" id="KW-0723">Serine/threonine-protein kinase</keyword>
<dbReference type="InterPro" id="IPR011009">
    <property type="entry name" value="Kinase-like_dom_sf"/>
</dbReference>
<dbReference type="Pfam" id="PF00069">
    <property type="entry name" value="Pkinase"/>
    <property type="match status" value="1"/>
</dbReference>
<sequence length="463" mass="51440">MSSSKDVFRDIHRPGDVVADNYKVLDFLGDGGSGGNCFVAERQSDGKSLAMKVMSFRGLKSWKQLELFEREALVLQNLSHQGIPRYIDYFELDSESDKRFYLIQEIAPGVTLRERLEAEGWRPSEAEVKSIALQLLDVLEYLGSLRPPVVHRDLKPDNIIIDQAGGNRVYLVDFGGVQAAAAGMNSVNSTIIGTFGYMAPEQFGGSAVKATDLYGLGATMLYLLSGKHPNQFPQTRLKIDFSGQVEVSETMGDVLESLLEPAAEDRPSIQEVRSFMRQEGLMKLRTRTSYKNGRVKIERSFASLSVTILPDGPGGSLSMASFAVAWNVFIFIWTRGALISAGPLFAAFSLPFWFAGANLGKQAMQSFHDARCQDELIIRRDEYVYGRELPRSVTGRGGEKVRKETRGRRRDLKLLTINELYRANDQAVGAVALRGSEGKFFIGAGLPEDDLKVIYMEIESFLD</sequence>
<evidence type="ECO:0000313" key="11">
    <source>
        <dbReference type="Proteomes" id="UP000316726"/>
    </source>
</evidence>
<dbReference type="InterPro" id="IPR008271">
    <property type="entry name" value="Ser/Thr_kinase_AS"/>
</dbReference>
<evidence type="ECO:0000256" key="5">
    <source>
        <dbReference type="ARBA" id="ARBA00022777"/>
    </source>
</evidence>
<accession>A0A5B8MN37</accession>
<dbReference type="PROSITE" id="PS00108">
    <property type="entry name" value="PROTEIN_KINASE_ST"/>
    <property type="match status" value="1"/>
</dbReference>
<keyword evidence="3" id="KW-0808">Transferase</keyword>
<protein>
    <recommendedName>
        <fullName evidence="1">non-specific serine/threonine protein kinase</fullName>
        <ecNumber evidence="1">2.7.11.1</ecNumber>
    </recommendedName>
</protein>
<comment type="catalytic activity">
    <reaction evidence="7">
        <text>L-threonyl-[protein] + ATP = O-phospho-L-threonyl-[protein] + ADP + H(+)</text>
        <dbReference type="Rhea" id="RHEA:46608"/>
        <dbReference type="Rhea" id="RHEA-COMP:11060"/>
        <dbReference type="Rhea" id="RHEA-COMP:11605"/>
        <dbReference type="ChEBI" id="CHEBI:15378"/>
        <dbReference type="ChEBI" id="CHEBI:30013"/>
        <dbReference type="ChEBI" id="CHEBI:30616"/>
        <dbReference type="ChEBI" id="CHEBI:61977"/>
        <dbReference type="ChEBI" id="CHEBI:456216"/>
        <dbReference type="EC" id="2.7.11.1"/>
    </reaction>
</comment>
<evidence type="ECO:0000313" key="10">
    <source>
        <dbReference type="EMBL" id="QDZ21933.1"/>
    </source>
</evidence>
<reference evidence="10 11" key="1">
    <citation type="submission" date="2018-07" db="EMBL/GenBank/DDBJ databases">
        <title>The complete nuclear genome of the prasinophyte Chloropicon primus (CCMP1205).</title>
        <authorList>
            <person name="Pombert J.-F."/>
            <person name="Otis C."/>
            <person name="Turmel M."/>
            <person name="Lemieux C."/>
        </authorList>
    </citation>
    <scope>NUCLEOTIDE SEQUENCE [LARGE SCALE GENOMIC DNA]</scope>
    <source>
        <strain evidence="10 11">CCMP1205</strain>
    </source>
</reference>
<dbReference type="InterPro" id="IPR000719">
    <property type="entry name" value="Prot_kinase_dom"/>
</dbReference>
<evidence type="ECO:0000256" key="7">
    <source>
        <dbReference type="ARBA" id="ARBA00047899"/>
    </source>
</evidence>
<dbReference type="EC" id="2.7.11.1" evidence="1"/>
<comment type="catalytic activity">
    <reaction evidence="8">
        <text>L-seryl-[protein] + ATP = O-phospho-L-seryl-[protein] + ADP + H(+)</text>
        <dbReference type="Rhea" id="RHEA:17989"/>
        <dbReference type="Rhea" id="RHEA-COMP:9863"/>
        <dbReference type="Rhea" id="RHEA-COMP:11604"/>
        <dbReference type="ChEBI" id="CHEBI:15378"/>
        <dbReference type="ChEBI" id="CHEBI:29999"/>
        <dbReference type="ChEBI" id="CHEBI:30616"/>
        <dbReference type="ChEBI" id="CHEBI:83421"/>
        <dbReference type="ChEBI" id="CHEBI:456216"/>
        <dbReference type="EC" id="2.7.11.1"/>
    </reaction>
</comment>
<evidence type="ECO:0000256" key="1">
    <source>
        <dbReference type="ARBA" id="ARBA00012513"/>
    </source>
</evidence>
<dbReference type="CDD" id="cd14014">
    <property type="entry name" value="STKc_PknB_like"/>
    <property type="match status" value="1"/>
</dbReference>
<dbReference type="GO" id="GO:0005524">
    <property type="term" value="F:ATP binding"/>
    <property type="evidence" value="ECO:0007669"/>
    <property type="project" value="UniProtKB-KW"/>
</dbReference>
<dbReference type="PROSITE" id="PS50011">
    <property type="entry name" value="PROTEIN_KINASE_DOM"/>
    <property type="match status" value="1"/>
</dbReference>
<dbReference type="PANTHER" id="PTHR24363:SF0">
    <property type="entry name" value="SERINE_THREONINE KINASE LIKE DOMAIN CONTAINING 1"/>
    <property type="match status" value="1"/>
</dbReference>
<keyword evidence="11" id="KW-1185">Reference proteome</keyword>
<dbReference type="SMART" id="SM00220">
    <property type="entry name" value="S_TKc"/>
    <property type="match status" value="1"/>
</dbReference>
<dbReference type="GO" id="GO:0004674">
    <property type="term" value="F:protein serine/threonine kinase activity"/>
    <property type="evidence" value="ECO:0007669"/>
    <property type="project" value="UniProtKB-KW"/>
</dbReference>
<dbReference type="Gene3D" id="1.10.510.10">
    <property type="entry name" value="Transferase(Phosphotransferase) domain 1"/>
    <property type="match status" value="1"/>
</dbReference>
<evidence type="ECO:0000256" key="6">
    <source>
        <dbReference type="ARBA" id="ARBA00022840"/>
    </source>
</evidence>
<proteinExistence type="predicted"/>
<dbReference type="PANTHER" id="PTHR24363">
    <property type="entry name" value="SERINE/THREONINE PROTEIN KINASE"/>
    <property type="match status" value="1"/>
</dbReference>
<evidence type="ECO:0000256" key="2">
    <source>
        <dbReference type="ARBA" id="ARBA00022527"/>
    </source>
</evidence>
<name>A0A5B8MN37_9CHLO</name>
<dbReference type="AlphaFoldDB" id="A0A5B8MN37"/>
<feature type="domain" description="Protein kinase" evidence="9">
    <location>
        <begin position="22"/>
        <end position="276"/>
    </location>
</feature>
<dbReference type="EMBL" id="CP031039">
    <property type="protein sequence ID" value="QDZ21933.1"/>
    <property type="molecule type" value="Genomic_DNA"/>
</dbReference>
<keyword evidence="6" id="KW-0067">ATP-binding</keyword>
<dbReference type="STRING" id="1764295.A0A5B8MN37"/>